<dbReference type="Proteomes" id="UP000242205">
    <property type="component" value="Chromosome"/>
</dbReference>
<evidence type="ECO:0000313" key="2">
    <source>
        <dbReference type="Proteomes" id="UP000242205"/>
    </source>
</evidence>
<dbReference type="KEGG" id="atw:C0099_11465"/>
<gene>
    <name evidence="1" type="ORF">C0099_11465</name>
</gene>
<keyword evidence="2" id="KW-1185">Reference proteome</keyword>
<evidence type="ECO:0000313" key="1">
    <source>
        <dbReference type="EMBL" id="AUN95490.1"/>
    </source>
</evidence>
<organism evidence="1 2">
    <name type="scientific">Pseudazoarcus pumilus</name>
    <dbReference type="NCBI Taxonomy" id="2067960"/>
    <lineage>
        <taxon>Bacteria</taxon>
        <taxon>Pseudomonadati</taxon>
        <taxon>Pseudomonadota</taxon>
        <taxon>Betaproteobacteria</taxon>
        <taxon>Rhodocyclales</taxon>
        <taxon>Zoogloeaceae</taxon>
        <taxon>Pseudazoarcus</taxon>
    </lineage>
</organism>
<dbReference type="OrthoDB" id="7451512at2"/>
<dbReference type="AlphaFoldDB" id="A0A2I6S890"/>
<protein>
    <submittedName>
        <fullName evidence="1">Uncharacterized protein</fullName>
    </submittedName>
</protein>
<dbReference type="InterPro" id="IPR045397">
    <property type="entry name" value="TumE-like"/>
</dbReference>
<dbReference type="Pfam" id="PF20126">
    <property type="entry name" value="TumE"/>
    <property type="match status" value="1"/>
</dbReference>
<reference evidence="1 2" key="1">
    <citation type="submission" date="2018-01" db="EMBL/GenBank/DDBJ databases">
        <authorList>
            <person name="Fu G.-Y."/>
        </authorList>
    </citation>
    <scope>NUCLEOTIDE SEQUENCE [LARGE SCALE GENOMIC DNA]</scope>
    <source>
        <strain evidence="1 2">SY39</strain>
    </source>
</reference>
<name>A0A2I6S890_9RHOO</name>
<dbReference type="RefSeq" id="WP_102247538.1">
    <property type="nucleotide sequence ID" value="NZ_CP025682.1"/>
</dbReference>
<dbReference type="EMBL" id="CP025682">
    <property type="protein sequence ID" value="AUN95490.1"/>
    <property type="molecule type" value="Genomic_DNA"/>
</dbReference>
<sequence length="96" mass="10931">MNNTHAVPILKERIRVGDDRFIEIVIWSAPMPIPPTTHGYKYRLAFVVGETCVVRYDNERGKGDHKHIGALETPYAFTTLDQLLEDFWADVGRFGG</sequence>
<accession>A0A2I6S890</accession>
<proteinExistence type="predicted"/>